<dbReference type="RefSeq" id="WP_344617750.1">
    <property type="nucleotide sequence ID" value="NZ_BAAARV010000078.1"/>
</dbReference>
<keyword evidence="2" id="KW-1185">Reference proteome</keyword>
<reference evidence="2" key="1">
    <citation type="journal article" date="2019" name="Int. J. Syst. Evol. Microbiol.">
        <title>The Global Catalogue of Microorganisms (GCM) 10K type strain sequencing project: providing services to taxonomists for standard genome sequencing and annotation.</title>
        <authorList>
            <consortium name="The Broad Institute Genomics Platform"/>
            <consortium name="The Broad Institute Genome Sequencing Center for Infectious Disease"/>
            <person name="Wu L."/>
            <person name="Ma J."/>
        </authorList>
    </citation>
    <scope>NUCLEOTIDE SEQUENCE [LARGE SCALE GENOMIC DNA]</scope>
    <source>
        <strain evidence="2">JCM 3272</strain>
    </source>
</reference>
<sequence>MTQDLVAFIEARLAEDESLASIISAGAYEPQVWRVKPDQPGGWREIQAFDGAGIVGPSQTHDGGGELVAVVPGTRDQHIHITRHDPARVVREVAAKRRRLERHKPDYASGHVEYGQHHEVYRREDGKTIEVLVQDDEPRQPNWCRTCAEPAPCRELRNDASVWSDHPDYPEWAI</sequence>
<evidence type="ECO:0000313" key="1">
    <source>
        <dbReference type="EMBL" id="GAA2375372.1"/>
    </source>
</evidence>
<name>A0ABP5UDS3_9ACTN</name>
<dbReference type="Pfam" id="PF19730">
    <property type="entry name" value="DUF6221"/>
    <property type="match status" value="1"/>
</dbReference>
<evidence type="ECO:0000313" key="2">
    <source>
        <dbReference type="Proteomes" id="UP001501444"/>
    </source>
</evidence>
<protein>
    <submittedName>
        <fullName evidence="1">Uncharacterized protein</fullName>
    </submittedName>
</protein>
<proteinExistence type="predicted"/>
<dbReference type="InterPro" id="IPR046193">
    <property type="entry name" value="DUF6221"/>
</dbReference>
<gene>
    <name evidence="1" type="ORF">GCM10010170_078880</name>
</gene>
<accession>A0ABP5UDS3</accession>
<organism evidence="1 2">
    <name type="scientific">Dactylosporangium salmoneum</name>
    <dbReference type="NCBI Taxonomy" id="53361"/>
    <lineage>
        <taxon>Bacteria</taxon>
        <taxon>Bacillati</taxon>
        <taxon>Actinomycetota</taxon>
        <taxon>Actinomycetes</taxon>
        <taxon>Micromonosporales</taxon>
        <taxon>Micromonosporaceae</taxon>
        <taxon>Dactylosporangium</taxon>
    </lineage>
</organism>
<comment type="caution">
    <text evidence="1">The sequence shown here is derived from an EMBL/GenBank/DDBJ whole genome shotgun (WGS) entry which is preliminary data.</text>
</comment>
<dbReference type="Proteomes" id="UP001501444">
    <property type="component" value="Unassembled WGS sequence"/>
</dbReference>
<dbReference type="EMBL" id="BAAARV010000078">
    <property type="protein sequence ID" value="GAA2375372.1"/>
    <property type="molecule type" value="Genomic_DNA"/>
</dbReference>